<dbReference type="Proteomes" id="UP000887116">
    <property type="component" value="Unassembled WGS sequence"/>
</dbReference>
<dbReference type="InterPro" id="IPR056565">
    <property type="entry name" value="Fn3_ATF7IP"/>
</dbReference>
<comment type="caution">
    <text evidence="3">The sequence shown here is derived from an EMBL/GenBank/DDBJ whole genome shotgun (WGS) entry which is preliminary data.</text>
</comment>
<evidence type="ECO:0000256" key="1">
    <source>
        <dbReference type="SAM" id="MobiDB-lite"/>
    </source>
</evidence>
<evidence type="ECO:0000313" key="3">
    <source>
        <dbReference type="EMBL" id="GFQ96405.1"/>
    </source>
</evidence>
<reference evidence="3" key="1">
    <citation type="submission" date="2020-07" db="EMBL/GenBank/DDBJ databases">
        <title>Multicomponent nature underlies the extraordinary mechanical properties of spider dragline silk.</title>
        <authorList>
            <person name="Kono N."/>
            <person name="Nakamura H."/>
            <person name="Mori M."/>
            <person name="Yoshida Y."/>
            <person name="Ohtoshi R."/>
            <person name="Malay A.D."/>
            <person name="Moran D.A.P."/>
            <person name="Tomita M."/>
            <person name="Numata K."/>
            <person name="Arakawa K."/>
        </authorList>
    </citation>
    <scope>NUCLEOTIDE SEQUENCE</scope>
</reference>
<dbReference type="Pfam" id="PF16794">
    <property type="entry name" value="fn3_4"/>
    <property type="match status" value="1"/>
</dbReference>
<evidence type="ECO:0000259" key="2">
    <source>
        <dbReference type="Pfam" id="PF16794"/>
    </source>
</evidence>
<proteinExistence type="predicted"/>
<dbReference type="OrthoDB" id="6472293at2759"/>
<accession>A0A8X6J8I2</accession>
<protein>
    <recommendedName>
        <fullName evidence="2">Activating transcription factor 7-interacting protein Fn3 domain-containing protein</fullName>
    </recommendedName>
</protein>
<dbReference type="EMBL" id="BMAO01024602">
    <property type="protein sequence ID" value="GFQ96405.1"/>
    <property type="molecule type" value="Genomic_DNA"/>
</dbReference>
<dbReference type="AlphaFoldDB" id="A0A8X6J8I2"/>
<feature type="domain" description="Activating transcription factor 7-interacting protein Fn3" evidence="2">
    <location>
        <begin position="115"/>
        <end position="216"/>
    </location>
</feature>
<gene>
    <name evidence="3" type="ORF">TNCT_695541</name>
</gene>
<sequence length="225" mass="25268">MTESRPDANQNQFRKPYLKKASQTANYVNTNMSSTQLPIITSVWSLNKKAVPFAKREPRPEKNPIQSSKPSLKKAPQTANYVNTTNMSSTQLPSSTAIESPQMIHLPVSSIVIPNIPPKPILRACTLDTGILLHWDLPRNIPVESFCQIYSFNVYACKEIPDLIVPDSLWGLVLSSCNTHLPMEYLVRPFVEPGIYYLYIKAVDILGREGIYSDTVSVNFQGLRT</sequence>
<organism evidence="3 4">
    <name type="scientific">Trichonephila clavata</name>
    <name type="common">Joro spider</name>
    <name type="synonym">Nephila clavata</name>
    <dbReference type="NCBI Taxonomy" id="2740835"/>
    <lineage>
        <taxon>Eukaryota</taxon>
        <taxon>Metazoa</taxon>
        <taxon>Ecdysozoa</taxon>
        <taxon>Arthropoda</taxon>
        <taxon>Chelicerata</taxon>
        <taxon>Arachnida</taxon>
        <taxon>Araneae</taxon>
        <taxon>Araneomorphae</taxon>
        <taxon>Entelegynae</taxon>
        <taxon>Araneoidea</taxon>
        <taxon>Nephilidae</taxon>
        <taxon>Trichonephila</taxon>
    </lineage>
</organism>
<feature type="region of interest" description="Disordered" evidence="1">
    <location>
        <begin position="54"/>
        <end position="77"/>
    </location>
</feature>
<evidence type="ECO:0000313" key="4">
    <source>
        <dbReference type="Proteomes" id="UP000887116"/>
    </source>
</evidence>
<keyword evidence="4" id="KW-1185">Reference proteome</keyword>
<name>A0A8X6J8I2_TRICU</name>